<protein>
    <submittedName>
        <fullName evidence="1">Uncharacterized protein</fullName>
    </submittedName>
</protein>
<reference evidence="1 2" key="1">
    <citation type="journal article" date="2019" name="Nat. Ecol. Evol.">
        <title>Megaphylogeny resolves global patterns of mushroom evolution.</title>
        <authorList>
            <person name="Varga T."/>
            <person name="Krizsan K."/>
            <person name="Foldi C."/>
            <person name="Dima B."/>
            <person name="Sanchez-Garcia M."/>
            <person name="Sanchez-Ramirez S."/>
            <person name="Szollosi G.J."/>
            <person name="Szarkandi J.G."/>
            <person name="Papp V."/>
            <person name="Albert L."/>
            <person name="Andreopoulos W."/>
            <person name="Angelini C."/>
            <person name="Antonin V."/>
            <person name="Barry K.W."/>
            <person name="Bougher N.L."/>
            <person name="Buchanan P."/>
            <person name="Buyck B."/>
            <person name="Bense V."/>
            <person name="Catcheside P."/>
            <person name="Chovatia M."/>
            <person name="Cooper J."/>
            <person name="Damon W."/>
            <person name="Desjardin D."/>
            <person name="Finy P."/>
            <person name="Geml J."/>
            <person name="Haridas S."/>
            <person name="Hughes K."/>
            <person name="Justo A."/>
            <person name="Karasinski D."/>
            <person name="Kautmanova I."/>
            <person name="Kiss B."/>
            <person name="Kocsube S."/>
            <person name="Kotiranta H."/>
            <person name="LaButti K.M."/>
            <person name="Lechner B.E."/>
            <person name="Liimatainen K."/>
            <person name="Lipzen A."/>
            <person name="Lukacs Z."/>
            <person name="Mihaltcheva S."/>
            <person name="Morgado L.N."/>
            <person name="Niskanen T."/>
            <person name="Noordeloos M.E."/>
            <person name="Ohm R.A."/>
            <person name="Ortiz-Santana B."/>
            <person name="Ovrebo C."/>
            <person name="Racz N."/>
            <person name="Riley R."/>
            <person name="Savchenko A."/>
            <person name="Shiryaev A."/>
            <person name="Soop K."/>
            <person name="Spirin V."/>
            <person name="Szebenyi C."/>
            <person name="Tomsovsky M."/>
            <person name="Tulloss R.E."/>
            <person name="Uehling J."/>
            <person name="Grigoriev I.V."/>
            <person name="Vagvolgyi C."/>
            <person name="Papp T."/>
            <person name="Martin F.M."/>
            <person name="Miettinen O."/>
            <person name="Hibbett D.S."/>
            <person name="Nagy L.G."/>
        </authorList>
    </citation>
    <scope>NUCLEOTIDE SEQUENCE [LARGE SCALE GENOMIC DNA]</scope>
    <source>
        <strain evidence="1 2">HHB13444</strain>
    </source>
</reference>
<dbReference type="EMBL" id="ML211197">
    <property type="protein sequence ID" value="TFK86481.1"/>
    <property type="molecule type" value="Genomic_DNA"/>
</dbReference>
<proteinExistence type="predicted"/>
<accession>A0A5C3PB54</accession>
<keyword evidence="2" id="KW-1185">Reference proteome</keyword>
<sequence length="96" mass="10637">MSHRSCCSMGRRAGLCVRRGCTKSTADKGVDCPGCKTTRYCSQNASSEARRSIVCYVIGHRCWIMPGDVTEHGGQESRARAGRTLYSGRRWMMGRS</sequence>
<name>A0A5C3PB54_9APHY</name>
<evidence type="ECO:0000313" key="1">
    <source>
        <dbReference type="EMBL" id="TFK86481.1"/>
    </source>
</evidence>
<dbReference type="InParanoid" id="A0A5C3PB54"/>
<dbReference type="AlphaFoldDB" id="A0A5C3PB54"/>
<evidence type="ECO:0000313" key="2">
    <source>
        <dbReference type="Proteomes" id="UP000308197"/>
    </source>
</evidence>
<organism evidence="1 2">
    <name type="scientific">Polyporus arcularius HHB13444</name>
    <dbReference type="NCBI Taxonomy" id="1314778"/>
    <lineage>
        <taxon>Eukaryota</taxon>
        <taxon>Fungi</taxon>
        <taxon>Dikarya</taxon>
        <taxon>Basidiomycota</taxon>
        <taxon>Agaricomycotina</taxon>
        <taxon>Agaricomycetes</taxon>
        <taxon>Polyporales</taxon>
        <taxon>Polyporaceae</taxon>
        <taxon>Polyporus</taxon>
    </lineage>
</organism>
<dbReference type="Proteomes" id="UP000308197">
    <property type="component" value="Unassembled WGS sequence"/>
</dbReference>
<gene>
    <name evidence="1" type="ORF">K466DRAFT_149713</name>
</gene>